<comment type="caution">
    <text evidence="2">The sequence shown here is derived from an EMBL/GenBank/DDBJ whole genome shotgun (WGS) entry which is preliminary data.</text>
</comment>
<gene>
    <name evidence="2" type="ORF">LTR91_022618</name>
</gene>
<protein>
    <submittedName>
        <fullName evidence="2">Uncharacterized protein</fullName>
    </submittedName>
</protein>
<organism evidence="2 3">
    <name type="scientific">Friedmanniomyces endolithicus</name>
    <dbReference type="NCBI Taxonomy" id="329885"/>
    <lineage>
        <taxon>Eukaryota</taxon>
        <taxon>Fungi</taxon>
        <taxon>Dikarya</taxon>
        <taxon>Ascomycota</taxon>
        <taxon>Pezizomycotina</taxon>
        <taxon>Dothideomycetes</taxon>
        <taxon>Dothideomycetidae</taxon>
        <taxon>Mycosphaerellales</taxon>
        <taxon>Teratosphaeriaceae</taxon>
        <taxon>Friedmanniomyces</taxon>
    </lineage>
</organism>
<evidence type="ECO:0000313" key="3">
    <source>
        <dbReference type="Proteomes" id="UP001175353"/>
    </source>
</evidence>
<sequence length="152" mass="15656">MAPACLRDPGVTAVVVPYRALLDNLLSKAKAAGIDCFEWKKGEVNPAALVFVSADVVAPFLAGKTDDGTSRARVASAKDHAQSNAPDRAGVRTGGEHGGADGTIHPHGNDADLHPIHCRSLSGGDRLRPDGRDLATDARGSRVAERGGSISG</sequence>
<dbReference type="Proteomes" id="UP001175353">
    <property type="component" value="Unassembled WGS sequence"/>
</dbReference>
<name>A0AAN6H870_9PEZI</name>
<keyword evidence="3" id="KW-1185">Reference proteome</keyword>
<feature type="region of interest" description="Disordered" evidence="1">
    <location>
        <begin position="64"/>
        <end position="152"/>
    </location>
</feature>
<evidence type="ECO:0000256" key="1">
    <source>
        <dbReference type="SAM" id="MobiDB-lite"/>
    </source>
</evidence>
<accession>A0AAN6H870</accession>
<evidence type="ECO:0000313" key="2">
    <source>
        <dbReference type="EMBL" id="KAK0955935.1"/>
    </source>
</evidence>
<reference evidence="2" key="1">
    <citation type="submission" date="2023-06" db="EMBL/GenBank/DDBJ databases">
        <title>Black Yeasts Isolated from many extreme environments.</title>
        <authorList>
            <person name="Coleine C."/>
            <person name="Stajich J.E."/>
            <person name="Selbmann L."/>
        </authorList>
    </citation>
    <scope>NUCLEOTIDE SEQUENCE</scope>
    <source>
        <strain evidence="2">CCFEE 5200</strain>
    </source>
</reference>
<feature type="compositionally biased region" description="Basic and acidic residues" evidence="1">
    <location>
        <begin position="64"/>
        <end position="81"/>
    </location>
</feature>
<proteinExistence type="predicted"/>
<dbReference type="AlphaFoldDB" id="A0AAN6H870"/>
<feature type="compositionally biased region" description="Basic and acidic residues" evidence="1">
    <location>
        <begin position="125"/>
        <end position="145"/>
    </location>
</feature>
<dbReference type="EMBL" id="JAUJLE010000452">
    <property type="protein sequence ID" value="KAK0955935.1"/>
    <property type="molecule type" value="Genomic_DNA"/>
</dbReference>